<protein>
    <submittedName>
        <fullName evidence="2">Uncharacterized protein LOC106751249 isoform X1</fullName>
    </submittedName>
</protein>
<reference evidence="2" key="1">
    <citation type="submission" date="2025-08" db="UniProtKB">
        <authorList>
            <consortium name="RefSeq"/>
        </authorList>
    </citation>
    <scope>IDENTIFICATION</scope>
</reference>
<evidence type="ECO:0000313" key="2">
    <source>
        <dbReference type="RefSeq" id="XP_014487588.1"/>
    </source>
</evidence>
<dbReference type="RefSeq" id="XP_014487588.1">
    <property type="nucleotide sequence ID" value="XM_014632102.1"/>
</dbReference>
<name>A0A6P3YB63_DINQU</name>
<organism evidence="1 2">
    <name type="scientific">Dinoponera quadriceps</name>
    <name type="common">South American ant</name>
    <dbReference type="NCBI Taxonomy" id="609295"/>
    <lineage>
        <taxon>Eukaryota</taxon>
        <taxon>Metazoa</taxon>
        <taxon>Ecdysozoa</taxon>
        <taxon>Arthropoda</taxon>
        <taxon>Hexapoda</taxon>
        <taxon>Insecta</taxon>
        <taxon>Pterygota</taxon>
        <taxon>Neoptera</taxon>
        <taxon>Endopterygota</taxon>
        <taxon>Hymenoptera</taxon>
        <taxon>Apocrita</taxon>
        <taxon>Aculeata</taxon>
        <taxon>Formicoidea</taxon>
        <taxon>Formicidae</taxon>
        <taxon>Ponerinae</taxon>
        <taxon>Ponerini</taxon>
        <taxon>Dinoponera</taxon>
    </lineage>
</organism>
<dbReference type="OrthoDB" id="276063at2759"/>
<sequence>MFRVYHKFNVTLCATTVRKNNTRFKSFLKMKETIKSWLNMDSGKLPYEHVCQIGDPVLRGHTMMIDPETIKLQDFQKIKMQPVALTPYKKLINIMFNGATRYDCDLHICCQSHHSE</sequence>
<proteinExistence type="predicted"/>
<evidence type="ECO:0000313" key="1">
    <source>
        <dbReference type="Proteomes" id="UP000515204"/>
    </source>
</evidence>
<dbReference type="GeneID" id="106751249"/>
<dbReference type="AlphaFoldDB" id="A0A6P3YB63"/>
<dbReference type="KEGG" id="dqu:106751249"/>
<accession>A0A6P3YB63</accession>
<dbReference type="Proteomes" id="UP000515204">
    <property type="component" value="Unplaced"/>
</dbReference>
<keyword evidence="1" id="KW-1185">Reference proteome</keyword>
<gene>
    <name evidence="2" type="primary">LOC106751249</name>
</gene>